<dbReference type="Proteomes" id="UP000828048">
    <property type="component" value="Chromosome 1"/>
</dbReference>
<reference evidence="1 2" key="1">
    <citation type="journal article" date="2021" name="Hortic Res">
        <title>High-quality reference genome and annotation aids understanding of berry development for evergreen blueberry (Vaccinium darrowii).</title>
        <authorList>
            <person name="Yu J."/>
            <person name="Hulse-Kemp A.M."/>
            <person name="Babiker E."/>
            <person name="Staton M."/>
        </authorList>
    </citation>
    <scope>NUCLEOTIDE SEQUENCE [LARGE SCALE GENOMIC DNA]</scope>
    <source>
        <strain evidence="2">cv. NJ 8807/NJ 8810</strain>
        <tissue evidence="1">Young leaf</tissue>
    </source>
</reference>
<protein>
    <submittedName>
        <fullName evidence="1">Uncharacterized protein</fullName>
    </submittedName>
</protein>
<accession>A0ACB7XPL3</accession>
<proteinExistence type="predicted"/>
<organism evidence="1 2">
    <name type="scientific">Vaccinium darrowii</name>
    <dbReference type="NCBI Taxonomy" id="229202"/>
    <lineage>
        <taxon>Eukaryota</taxon>
        <taxon>Viridiplantae</taxon>
        <taxon>Streptophyta</taxon>
        <taxon>Embryophyta</taxon>
        <taxon>Tracheophyta</taxon>
        <taxon>Spermatophyta</taxon>
        <taxon>Magnoliopsida</taxon>
        <taxon>eudicotyledons</taxon>
        <taxon>Gunneridae</taxon>
        <taxon>Pentapetalae</taxon>
        <taxon>asterids</taxon>
        <taxon>Ericales</taxon>
        <taxon>Ericaceae</taxon>
        <taxon>Vaccinioideae</taxon>
        <taxon>Vaccinieae</taxon>
        <taxon>Vaccinium</taxon>
    </lineage>
</organism>
<sequence>MGRSKRKTSRNAAAAAAAVPFPISELPNHIICDILSRLPLKSIFTCKLVCSSFRNLTLEPHFPQLHLSRSPLTLILYRQSTDYETTFFGFLPFDNSLADLCRRRATIQFKSQIEFPSGPKSAVSCCNGLICLADYSLSDNVCTFNPVTRQHFSFPKRKEIQTVSNRRPHCLGSGYEFAFVSGFGFGYCRSTSLYKVVEFTENYENEPCTLHCSIYTLGVDDKWRTLGSTGQPIPHPLTLVFFNGALHWLCSKDSLLLLCYFDMEKEQCGNLPLPELFAVPSRRLEKTCFHLGVVDNCLYICDERACQLSIHIWVMKDYGKYWVLDFGMDYSTTTSFLV</sequence>
<gene>
    <name evidence="1" type="ORF">Vadar_010299</name>
</gene>
<evidence type="ECO:0000313" key="1">
    <source>
        <dbReference type="EMBL" id="KAH7842897.1"/>
    </source>
</evidence>
<name>A0ACB7XPL3_9ERIC</name>
<comment type="caution">
    <text evidence="1">The sequence shown here is derived from an EMBL/GenBank/DDBJ whole genome shotgun (WGS) entry which is preliminary data.</text>
</comment>
<keyword evidence="2" id="KW-1185">Reference proteome</keyword>
<evidence type="ECO:0000313" key="2">
    <source>
        <dbReference type="Proteomes" id="UP000828048"/>
    </source>
</evidence>
<dbReference type="EMBL" id="CM037151">
    <property type="protein sequence ID" value="KAH7842897.1"/>
    <property type="molecule type" value="Genomic_DNA"/>
</dbReference>